<dbReference type="Pfam" id="PF00011">
    <property type="entry name" value="HSP20"/>
    <property type="match status" value="1"/>
</dbReference>
<dbReference type="PROSITE" id="PS01031">
    <property type="entry name" value="SHSP"/>
    <property type="match status" value="1"/>
</dbReference>
<evidence type="ECO:0000313" key="6">
    <source>
        <dbReference type="Proteomes" id="UP000027120"/>
    </source>
</evidence>
<evidence type="ECO:0000313" key="5">
    <source>
        <dbReference type="EMBL" id="KDO43265.1"/>
    </source>
</evidence>
<dbReference type="AlphaFoldDB" id="A0A067DNX1"/>
<gene>
    <name evidence="5" type="ORF">CISIN_1g043603mg</name>
</gene>
<evidence type="ECO:0000256" key="3">
    <source>
        <dbReference type="RuleBase" id="RU003616"/>
    </source>
</evidence>
<name>A0A067DNX1_CITSI</name>
<dbReference type="GO" id="GO:0051259">
    <property type="term" value="P:protein complex oligomerization"/>
    <property type="evidence" value="ECO:0000318"/>
    <property type="project" value="GO_Central"/>
</dbReference>
<dbReference type="GO" id="GO:0009651">
    <property type="term" value="P:response to salt stress"/>
    <property type="evidence" value="ECO:0000318"/>
    <property type="project" value="GO_Central"/>
</dbReference>
<dbReference type="PANTHER" id="PTHR11527">
    <property type="entry name" value="HEAT-SHOCK PROTEIN 20 FAMILY MEMBER"/>
    <property type="match status" value="1"/>
</dbReference>
<dbReference type="GO" id="GO:0042542">
    <property type="term" value="P:response to hydrogen peroxide"/>
    <property type="evidence" value="ECO:0000318"/>
    <property type="project" value="GO_Central"/>
</dbReference>
<dbReference type="GO" id="GO:0051082">
    <property type="term" value="F:unfolded protein binding"/>
    <property type="evidence" value="ECO:0000318"/>
    <property type="project" value="GO_Central"/>
</dbReference>
<keyword evidence="6" id="KW-1185">Reference proteome</keyword>
<dbReference type="Proteomes" id="UP000027120">
    <property type="component" value="Unassembled WGS sequence"/>
</dbReference>
<keyword evidence="1" id="KW-0346">Stress response</keyword>
<evidence type="ECO:0000256" key="1">
    <source>
        <dbReference type="ARBA" id="ARBA00023016"/>
    </source>
</evidence>
<reference evidence="5 6" key="1">
    <citation type="submission" date="2014-04" db="EMBL/GenBank/DDBJ databases">
        <authorList>
            <consortium name="International Citrus Genome Consortium"/>
            <person name="Gmitter F."/>
            <person name="Chen C."/>
            <person name="Farmerie W."/>
            <person name="Harkins T."/>
            <person name="Desany B."/>
            <person name="Mohiuddin M."/>
            <person name="Kodira C."/>
            <person name="Borodovsky M."/>
            <person name="Lomsadze A."/>
            <person name="Burns P."/>
            <person name="Jenkins J."/>
            <person name="Prochnik S."/>
            <person name="Shu S."/>
            <person name="Chapman J."/>
            <person name="Pitluck S."/>
            <person name="Schmutz J."/>
            <person name="Rokhsar D."/>
        </authorList>
    </citation>
    <scope>NUCLEOTIDE SEQUENCE</scope>
</reference>
<evidence type="ECO:0000256" key="2">
    <source>
        <dbReference type="PROSITE-ProRule" id="PRU00285"/>
    </source>
</evidence>
<dbReference type="SMR" id="A0A067DNX1"/>
<protein>
    <recommendedName>
        <fullName evidence="4">SHSP domain-containing protein</fullName>
    </recommendedName>
</protein>
<dbReference type="GO" id="GO:0009408">
    <property type="term" value="P:response to heat"/>
    <property type="evidence" value="ECO:0000318"/>
    <property type="project" value="GO_Central"/>
</dbReference>
<proteinExistence type="inferred from homology"/>
<feature type="non-terminal residue" evidence="5">
    <location>
        <position position="1"/>
    </location>
</feature>
<dbReference type="EMBL" id="KK785391">
    <property type="protein sequence ID" value="KDO43265.1"/>
    <property type="molecule type" value="Genomic_DNA"/>
</dbReference>
<sequence length="114" mass="13062">SLLFALGDWELENSPNICSFIRIATGMKSDDCNKEVEREKRHRAERTMCKFWRQFRMPMSADLEHVKAHMENGVLRITVPNLAGEQKRQPKVINIDEESGNSSGEVIKATKAQM</sequence>
<evidence type="ECO:0000259" key="4">
    <source>
        <dbReference type="PROSITE" id="PS01031"/>
    </source>
</evidence>
<dbReference type="Gene3D" id="2.60.40.790">
    <property type="match status" value="1"/>
</dbReference>
<feature type="domain" description="SHSP" evidence="4">
    <location>
        <begin position="1"/>
        <end position="98"/>
    </location>
</feature>
<comment type="similarity">
    <text evidence="2 3">Belongs to the small heat shock protein (HSP20) family.</text>
</comment>
<dbReference type="SUPFAM" id="SSF49764">
    <property type="entry name" value="HSP20-like chaperones"/>
    <property type="match status" value="1"/>
</dbReference>
<dbReference type="InterPro" id="IPR031107">
    <property type="entry name" value="Small_HSP"/>
</dbReference>
<accession>A0A067DNX1</accession>
<dbReference type="GO" id="GO:0006457">
    <property type="term" value="P:protein folding"/>
    <property type="evidence" value="ECO:0000318"/>
    <property type="project" value="GO_Central"/>
</dbReference>
<dbReference type="InterPro" id="IPR008978">
    <property type="entry name" value="HSP20-like_chaperone"/>
</dbReference>
<organism evidence="5 6">
    <name type="scientific">Citrus sinensis</name>
    <name type="common">Sweet orange</name>
    <name type="synonym">Citrus aurantium var. sinensis</name>
    <dbReference type="NCBI Taxonomy" id="2711"/>
    <lineage>
        <taxon>Eukaryota</taxon>
        <taxon>Viridiplantae</taxon>
        <taxon>Streptophyta</taxon>
        <taxon>Embryophyta</taxon>
        <taxon>Tracheophyta</taxon>
        <taxon>Spermatophyta</taxon>
        <taxon>Magnoliopsida</taxon>
        <taxon>eudicotyledons</taxon>
        <taxon>Gunneridae</taxon>
        <taxon>Pentapetalae</taxon>
        <taxon>rosids</taxon>
        <taxon>malvids</taxon>
        <taxon>Sapindales</taxon>
        <taxon>Rutaceae</taxon>
        <taxon>Aurantioideae</taxon>
        <taxon>Citrus</taxon>
    </lineage>
</organism>
<dbReference type="InterPro" id="IPR002068">
    <property type="entry name" value="A-crystallin/Hsp20_dom"/>
</dbReference>